<sequence length="158" mass="17971">MNKLNRDAIIAILLLMLCGIFFWQTFYIREVPFSQVGSEIWPRVVLVLLTVLSVIYLFKSLSEPRPETEPFSLSGWLKTYRNPIICFVMFFVFLLALPYLGMLLAGILFVFITQTLIGGATPRRLVMHALIAVLAVGGMWSIFTYALRVILPGGELFY</sequence>
<evidence type="ECO:0000259" key="2">
    <source>
        <dbReference type="Pfam" id="PF07331"/>
    </source>
</evidence>
<organism evidence="3 4">
    <name type="scientific">Orrella daihaiensis</name>
    <dbReference type="NCBI Taxonomy" id="2782176"/>
    <lineage>
        <taxon>Bacteria</taxon>
        <taxon>Pseudomonadati</taxon>
        <taxon>Pseudomonadota</taxon>
        <taxon>Betaproteobacteria</taxon>
        <taxon>Burkholderiales</taxon>
        <taxon>Alcaligenaceae</taxon>
        <taxon>Orrella</taxon>
    </lineage>
</organism>
<gene>
    <name evidence="3" type="ORF">DHf2319_03140</name>
</gene>
<feature type="domain" description="DUF1468" evidence="2">
    <location>
        <begin position="9"/>
        <end position="152"/>
    </location>
</feature>
<dbReference type="Proteomes" id="UP000831607">
    <property type="component" value="Chromosome"/>
</dbReference>
<keyword evidence="1" id="KW-0472">Membrane</keyword>
<name>A0ABY4AKW6_9BURK</name>
<feature type="transmembrane region" description="Helical" evidence="1">
    <location>
        <begin position="84"/>
        <end position="113"/>
    </location>
</feature>
<dbReference type="RefSeq" id="WP_243479345.1">
    <property type="nucleotide sequence ID" value="NZ_CP063982.1"/>
</dbReference>
<keyword evidence="1" id="KW-0812">Transmembrane</keyword>
<accession>A0ABY4AKW6</accession>
<reference evidence="3 4" key="1">
    <citation type="submission" date="2020-11" db="EMBL/GenBank/DDBJ databases">
        <title>Algicoccus daihaiensis sp.nov., isolated from Daihai Lake in Inner Mongolia.</title>
        <authorList>
            <person name="Kai J."/>
        </authorList>
    </citation>
    <scope>NUCLEOTIDE SEQUENCE [LARGE SCALE GENOMIC DNA]</scope>
    <source>
        <strain evidence="4">f23</strain>
    </source>
</reference>
<evidence type="ECO:0000313" key="3">
    <source>
        <dbReference type="EMBL" id="UOD50931.1"/>
    </source>
</evidence>
<feature type="transmembrane region" description="Helical" evidence="1">
    <location>
        <begin position="125"/>
        <end position="147"/>
    </location>
</feature>
<keyword evidence="1" id="KW-1133">Transmembrane helix</keyword>
<feature type="transmembrane region" description="Helical" evidence="1">
    <location>
        <begin position="40"/>
        <end position="58"/>
    </location>
</feature>
<feature type="transmembrane region" description="Helical" evidence="1">
    <location>
        <begin position="7"/>
        <end position="28"/>
    </location>
</feature>
<dbReference type="Pfam" id="PF07331">
    <property type="entry name" value="TctB"/>
    <property type="match status" value="1"/>
</dbReference>
<proteinExistence type="predicted"/>
<protein>
    <submittedName>
        <fullName evidence="3">Tripartite tricarboxylate transporter TctB family protein</fullName>
    </submittedName>
</protein>
<dbReference type="InterPro" id="IPR009936">
    <property type="entry name" value="DUF1468"/>
</dbReference>
<dbReference type="EMBL" id="CP063982">
    <property type="protein sequence ID" value="UOD50931.1"/>
    <property type="molecule type" value="Genomic_DNA"/>
</dbReference>
<evidence type="ECO:0000256" key="1">
    <source>
        <dbReference type="SAM" id="Phobius"/>
    </source>
</evidence>
<evidence type="ECO:0000313" key="4">
    <source>
        <dbReference type="Proteomes" id="UP000831607"/>
    </source>
</evidence>
<keyword evidence="4" id="KW-1185">Reference proteome</keyword>